<gene>
    <name evidence="9" type="ORF">F4556_001425</name>
</gene>
<dbReference type="PANTHER" id="PTHR32322">
    <property type="entry name" value="INNER MEMBRANE TRANSPORTER"/>
    <property type="match status" value="1"/>
</dbReference>
<sequence length="320" mass="33028">MTASQQSPRPNTLPPRDAVPTGAAASPARISAAVWGALAIVYVVWGSTYLAIRIAVETMPPFLSAATRFITAGLLLAGLVAWRQGPAALKVTPRQLGSAGLVGLMLLLGGNGMVVLAERDVPSGLAALLIAVVPLWLVLLRRSSGQRTSRTALAGVLLGLVGLGVLTVPGLSGEVKLTGVLLVMVGTLSWAGGSYLTSKLPMPKNVFATSAYEMIVGGLGCLAVAALRGEPQALDLATVSTRSWLALAALIVFGSLVAFTAYAWLLQNAPLPLVATYAYVNPVVAVLLGWLILSEPLSWPIVLGGAIVVAAVCLVVRTER</sequence>
<dbReference type="GO" id="GO:0016020">
    <property type="term" value="C:membrane"/>
    <property type="evidence" value="ECO:0007669"/>
    <property type="project" value="UniProtKB-SubCell"/>
</dbReference>
<feature type="transmembrane region" description="Helical" evidence="7">
    <location>
        <begin position="273"/>
        <end position="293"/>
    </location>
</feature>
<feature type="transmembrane region" description="Helical" evidence="7">
    <location>
        <begin position="62"/>
        <end position="84"/>
    </location>
</feature>
<evidence type="ECO:0000313" key="10">
    <source>
        <dbReference type="Proteomes" id="UP000573327"/>
    </source>
</evidence>
<feature type="transmembrane region" description="Helical" evidence="7">
    <location>
        <begin position="244"/>
        <end position="266"/>
    </location>
</feature>
<feature type="transmembrane region" description="Helical" evidence="7">
    <location>
        <begin position="123"/>
        <end position="140"/>
    </location>
</feature>
<dbReference type="InterPro" id="IPR037185">
    <property type="entry name" value="EmrE-like"/>
</dbReference>
<evidence type="ECO:0000256" key="7">
    <source>
        <dbReference type="SAM" id="Phobius"/>
    </source>
</evidence>
<protein>
    <submittedName>
        <fullName evidence="9">Drug/metabolite transporter (DMT)-like permease</fullName>
    </submittedName>
</protein>
<dbReference type="PANTHER" id="PTHR32322:SF2">
    <property type="entry name" value="EAMA DOMAIN-CONTAINING PROTEIN"/>
    <property type="match status" value="1"/>
</dbReference>
<proteinExistence type="inferred from homology"/>
<dbReference type="InterPro" id="IPR000620">
    <property type="entry name" value="EamA_dom"/>
</dbReference>
<evidence type="ECO:0000256" key="3">
    <source>
        <dbReference type="ARBA" id="ARBA00022692"/>
    </source>
</evidence>
<keyword evidence="5 7" id="KW-0472">Membrane</keyword>
<comment type="similarity">
    <text evidence="2">Belongs to the EamA transporter family.</text>
</comment>
<dbReference type="RefSeq" id="WP_184912588.1">
    <property type="nucleotide sequence ID" value="NZ_JACHJR010000001.1"/>
</dbReference>
<dbReference type="SUPFAM" id="SSF103481">
    <property type="entry name" value="Multidrug resistance efflux transporter EmrE"/>
    <property type="match status" value="2"/>
</dbReference>
<feature type="compositionally biased region" description="Polar residues" evidence="6">
    <location>
        <begin position="1"/>
        <end position="10"/>
    </location>
</feature>
<organism evidence="9 10">
    <name type="scientific">Kitasatospora gansuensis</name>
    <dbReference type="NCBI Taxonomy" id="258050"/>
    <lineage>
        <taxon>Bacteria</taxon>
        <taxon>Bacillati</taxon>
        <taxon>Actinomycetota</taxon>
        <taxon>Actinomycetes</taxon>
        <taxon>Kitasatosporales</taxon>
        <taxon>Streptomycetaceae</taxon>
        <taxon>Kitasatospora</taxon>
    </lineage>
</organism>
<reference evidence="9 10" key="1">
    <citation type="submission" date="2020-08" db="EMBL/GenBank/DDBJ databases">
        <title>Sequencing the genomes of 1000 actinobacteria strains.</title>
        <authorList>
            <person name="Klenk H.-P."/>
        </authorList>
    </citation>
    <scope>NUCLEOTIDE SEQUENCE [LARGE SCALE GENOMIC DNA]</scope>
    <source>
        <strain evidence="9 10">DSM 44786</strain>
    </source>
</reference>
<dbReference type="InterPro" id="IPR050638">
    <property type="entry name" value="AA-Vitamin_Transporters"/>
</dbReference>
<feature type="transmembrane region" description="Helical" evidence="7">
    <location>
        <begin position="96"/>
        <end position="117"/>
    </location>
</feature>
<dbReference type="Gene3D" id="1.10.3730.20">
    <property type="match status" value="1"/>
</dbReference>
<keyword evidence="4 7" id="KW-1133">Transmembrane helix</keyword>
<feature type="domain" description="EamA" evidence="8">
    <location>
        <begin position="39"/>
        <end position="166"/>
    </location>
</feature>
<evidence type="ECO:0000313" key="9">
    <source>
        <dbReference type="EMBL" id="MBB4945890.1"/>
    </source>
</evidence>
<evidence type="ECO:0000256" key="6">
    <source>
        <dbReference type="SAM" id="MobiDB-lite"/>
    </source>
</evidence>
<evidence type="ECO:0000256" key="2">
    <source>
        <dbReference type="ARBA" id="ARBA00007362"/>
    </source>
</evidence>
<dbReference type="EMBL" id="JACHJR010000001">
    <property type="protein sequence ID" value="MBB4945890.1"/>
    <property type="molecule type" value="Genomic_DNA"/>
</dbReference>
<evidence type="ECO:0000256" key="5">
    <source>
        <dbReference type="ARBA" id="ARBA00023136"/>
    </source>
</evidence>
<name>A0A7W7S8J5_9ACTN</name>
<feature type="transmembrane region" description="Helical" evidence="7">
    <location>
        <begin position="210"/>
        <end position="229"/>
    </location>
</feature>
<dbReference type="AlphaFoldDB" id="A0A7W7S8J5"/>
<feature type="transmembrane region" description="Helical" evidence="7">
    <location>
        <begin position="299"/>
        <end position="316"/>
    </location>
</feature>
<dbReference type="Pfam" id="PF00892">
    <property type="entry name" value="EamA"/>
    <property type="match status" value="2"/>
</dbReference>
<evidence type="ECO:0000256" key="1">
    <source>
        <dbReference type="ARBA" id="ARBA00004141"/>
    </source>
</evidence>
<evidence type="ECO:0000256" key="4">
    <source>
        <dbReference type="ARBA" id="ARBA00022989"/>
    </source>
</evidence>
<feature type="transmembrane region" description="Helical" evidence="7">
    <location>
        <begin position="177"/>
        <end position="198"/>
    </location>
</feature>
<keyword evidence="3 7" id="KW-0812">Transmembrane</keyword>
<comment type="caution">
    <text evidence="9">The sequence shown here is derived from an EMBL/GenBank/DDBJ whole genome shotgun (WGS) entry which is preliminary data.</text>
</comment>
<feature type="domain" description="EamA" evidence="8">
    <location>
        <begin position="178"/>
        <end position="316"/>
    </location>
</feature>
<evidence type="ECO:0000259" key="8">
    <source>
        <dbReference type="Pfam" id="PF00892"/>
    </source>
</evidence>
<comment type="subcellular location">
    <subcellularLocation>
        <location evidence="1">Membrane</location>
        <topology evidence="1">Multi-pass membrane protein</topology>
    </subcellularLocation>
</comment>
<feature type="transmembrane region" description="Helical" evidence="7">
    <location>
        <begin position="152"/>
        <end position="171"/>
    </location>
</feature>
<dbReference type="Proteomes" id="UP000573327">
    <property type="component" value="Unassembled WGS sequence"/>
</dbReference>
<keyword evidence="10" id="KW-1185">Reference proteome</keyword>
<feature type="region of interest" description="Disordered" evidence="6">
    <location>
        <begin position="1"/>
        <end position="20"/>
    </location>
</feature>
<accession>A0A7W7S8J5</accession>
<feature type="transmembrane region" description="Helical" evidence="7">
    <location>
        <begin position="32"/>
        <end position="56"/>
    </location>
</feature>